<keyword evidence="2" id="KW-1185">Reference proteome</keyword>
<comment type="caution">
    <text evidence="1">The sequence shown here is derived from an EMBL/GenBank/DDBJ whole genome shotgun (WGS) entry which is preliminary data.</text>
</comment>
<name>A0AC61R578_9FIRM</name>
<gene>
    <name evidence="1" type="primary">atpF</name>
    <name evidence="1" type="ORF">E5336_10155</name>
</gene>
<accession>A0AC61R578</accession>
<dbReference type="Proteomes" id="UP000308836">
    <property type="component" value="Unassembled WGS sequence"/>
</dbReference>
<sequence length="171" mass="19319">MIDFNIDNYLRISLTDVILVCISTALIVLFAKHFFWNKIIALVKKRQDLIQENINASIELKEEALETKAAYDEKMKGIGKEAHAIIESAKQQANQEKAQILSEANAQATRIKDAAHEDIERDKRKAEAAMKSAISDVAIEVAKNIVQKEMDEKTQQAYVDAFIEQAGNNEW</sequence>
<protein>
    <submittedName>
        <fullName evidence="1">F0F1 ATP synthase subunit B</fullName>
    </submittedName>
</protein>
<proteinExistence type="predicted"/>
<dbReference type="EMBL" id="SRYG01000022">
    <property type="protein sequence ID" value="TGY65148.1"/>
    <property type="molecule type" value="Genomic_DNA"/>
</dbReference>
<evidence type="ECO:0000313" key="2">
    <source>
        <dbReference type="Proteomes" id="UP000308836"/>
    </source>
</evidence>
<organism evidence="1 2">
    <name type="scientific">Dubosiella muris</name>
    <dbReference type="NCBI Taxonomy" id="3038133"/>
    <lineage>
        <taxon>Bacteria</taxon>
        <taxon>Bacillati</taxon>
        <taxon>Bacillota</taxon>
        <taxon>Erysipelotrichia</taxon>
        <taxon>Erysipelotrichales</taxon>
        <taxon>Erysipelotrichaceae</taxon>
        <taxon>Dubosiella</taxon>
    </lineage>
</organism>
<reference evidence="1" key="1">
    <citation type="submission" date="2019-04" db="EMBL/GenBank/DDBJ databases">
        <title>Microbes associate with the intestines of laboratory mice.</title>
        <authorList>
            <person name="Navarre W."/>
            <person name="Wong E."/>
            <person name="Huang K."/>
            <person name="Tropini C."/>
            <person name="Ng K."/>
            <person name="Yu B."/>
        </authorList>
    </citation>
    <scope>NUCLEOTIDE SEQUENCE</scope>
    <source>
        <strain evidence="1">NM09_H32</strain>
    </source>
</reference>
<evidence type="ECO:0000313" key="1">
    <source>
        <dbReference type="EMBL" id="TGY65148.1"/>
    </source>
</evidence>